<dbReference type="Proteomes" id="UP000006377">
    <property type="component" value="Chromosome"/>
</dbReference>
<dbReference type="OrthoDB" id="9809788at2"/>
<sequence length="244" mass="26652">MNERFSPRARRLLAVAGIALRFVLFVGGLVAAGWFAFIYFPDAYNPFVPPDLREEPNIVTPLKLKGLEGEYDICMSVVRASGAKARRDSISSPSEGCGMPQGLYLQQSQISYGGGIRLTCPATAALLMWERHVVAKAAEAHFGSEVTRVRHFGTYACRNVNNAVSGRRSGHAAANAIDIAGFDLANGKSVSVERDWGKDSPEGRFLTEVHDGACGLFSTVLGPEYNALHGNHFHFEMTRWGMCR</sequence>
<accession>A7HSR6</accession>
<dbReference type="eggNOG" id="COG3921">
    <property type="taxonomic scope" value="Bacteria"/>
</dbReference>
<name>A7HSR6_PARL1</name>
<protein>
    <submittedName>
        <fullName evidence="3">Extensin family protein</fullName>
    </submittedName>
</protein>
<evidence type="ECO:0000259" key="2">
    <source>
        <dbReference type="Pfam" id="PF06904"/>
    </source>
</evidence>
<evidence type="ECO:0000313" key="3">
    <source>
        <dbReference type="EMBL" id="ABS62949.1"/>
    </source>
</evidence>
<keyword evidence="4" id="KW-1185">Reference proteome</keyword>
<organism evidence="3 4">
    <name type="scientific">Parvibaculum lavamentivorans (strain DS-1 / DSM 13023 / NCIMB 13966)</name>
    <dbReference type="NCBI Taxonomy" id="402881"/>
    <lineage>
        <taxon>Bacteria</taxon>
        <taxon>Pseudomonadati</taxon>
        <taxon>Pseudomonadota</taxon>
        <taxon>Alphaproteobacteria</taxon>
        <taxon>Hyphomicrobiales</taxon>
        <taxon>Parvibaculaceae</taxon>
        <taxon>Parvibaculum</taxon>
    </lineage>
</organism>
<feature type="domain" description="Extensin-like C-terminal" evidence="2">
    <location>
        <begin position="74"/>
        <end position="244"/>
    </location>
</feature>
<gene>
    <name evidence="3" type="ordered locus">Plav_1329</name>
</gene>
<keyword evidence="1" id="KW-0472">Membrane</keyword>
<keyword evidence="1" id="KW-1133">Transmembrane helix</keyword>
<proteinExistence type="predicted"/>
<evidence type="ECO:0000313" key="4">
    <source>
        <dbReference type="Proteomes" id="UP000006377"/>
    </source>
</evidence>
<dbReference type="HOGENOM" id="CLU_043272_2_0_5"/>
<dbReference type="KEGG" id="pla:Plav_1329"/>
<evidence type="ECO:0000256" key="1">
    <source>
        <dbReference type="SAM" id="Phobius"/>
    </source>
</evidence>
<dbReference type="AlphaFoldDB" id="A7HSR6"/>
<dbReference type="RefSeq" id="WP_012110223.1">
    <property type="nucleotide sequence ID" value="NC_009719.1"/>
</dbReference>
<feature type="transmembrane region" description="Helical" evidence="1">
    <location>
        <begin position="12"/>
        <end position="40"/>
    </location>
</feature>
<dbReference type="InterPro" id="IPR009683">
    <property type="entry name" value="Extensin-like_C"/>
</dbReference>
<reference evidence="3 4" key="1">
    <citation type="journal article" date="2011" name="Stand. Genomic Sci.">
        <title>Complete genome sequence of Parvibaculum lavamentivorans type strain (DS-1(T)).</title>
        <authorList>
            <person name="Schleheck D."/>
            <person name="Weiss M."/>
            <person name="Pitluck S."/>
            <person name="Bruce D."/>
            <person name="Land M.L."/>
            <person name="Han S."/>
            <person name="Saunders E."/>
            <person name="Tapia R."/>
            <person name="Detter C."/>
            <person name="Brettin T."/>
            <person name="Han J."/>
            <person name="Woyke T."/>
            <person name="Goodwin L."/>
            <person name="Pennacchio L."/>
            <person name="Nolan M."/>
            <person name="Cook A.M."/>
            <person name="Kjelleberg S."/>
            <person name="Thomas T."/>
        </authorList>
    </citation>
    <scope>NUCLEOTIDE SEQUENCE [LARGE SCALE GENOMIC DNA]</scope>
    <source>
        <strain evidence="4">DS-1 / DSM 13023 / NCIMB 13966</strain>
    </source>
</reference>
<dbReference type="Pfam" id="PF06904">
    <property type="entry name" value="Extensin-like_C"/>
    <property type="match status" value="1"/>
</dbReference>
<keyword evidence="1" id="KW-0812">Transmembrane</keyword>
<dbReference type="EMBL" id="CP000774">
    <property type="protein sequence ID" value="ABS62949.1"/>
    <property type="molecule type" value="Genomic_DNA"/>
</dbReference>
<dbReference type="STRING" id="402881.Plav_1329"/>